<dbReference type="EMBL" id="JBHLUD010000004">
    <property type="protein sequence ID" value="MFC0542585.1"/>
    <property type="molecule type" value="Genomic_DNA"/>
</dbReference>
<evidence type="ECO:0000313" key="1">
    <source>
        <dbReference type="EMBL" id="MFC0542585.1"/>
    </source>
</evidence>
<dbReference type="RefSeq" id="WP_273941003.1">
    <property type="nucleotide sequence ID" value="NZ_CP097263.1"/>
</dbReference>
<reference evidence="1 2" key="1">
    <citation type="submission" date="2024-09" db="EMBL/GenBank/DDBJ databases">
        <authorList>
            <person name="Sun Q."/>
            <person name="Mori K."/>
        </authorList>
    </citation>
    <scope>NUCLEOTIDE SEQUENCE [LARGE SCALE GENOMIC DNA]</scope>
    <source>
        <strain evidence="1 2">TBRC 1432</strain>
    </source>
</reference>
<keyword evidence="2" id="KW-1185">Reference proteome</keyword>
<accession>A0ABV6MQJ2</accession>
<protein>
    <submittedName>
        <fullName evidence="1">Uncharacterized protein</fullName>
    </submittedName>
</protein>
<dbReference type="Proteomes" id="UP001589810">
    <property type="component" value="Unassembled WGS sequence"/>
</dbReference>
<gene>
    <name evidence="1" type="ORF">ACFFH7_13900</name>
</gene>
<name>A0ABV6MQJ2_9PSEU</name>
<organism evidence="1 2">
    <name type="scientific">Kutzneria chonburiensis</name>
    <dbReference type="NCBI Taxonomy" id="1483604"/>
    <lineage>
        <taxon>Bacteria</taxon>
        <taxon>Bacillati</taxon>
        <taxon>Actinomycetota</taxon>
        <taxon>Actinomycetes</taxon>
        <taxon>Pseudonocardiales</taxon>
        <taxon>Pseudonocardiaceae</taxon>
        <taxon>Kutzneria</taxon>
    </lineage>
</organism>
<proteinExistence type="predicted"/>
<comment type="caution">
    <text evidence="1">The sequence shown here is derived from an EMBL/GenBank/DDBJ whole genome shotgun (WGS) entry which is preliminary data.</text>
</comment>
<sequence>MLYATAPTKAVMSALDNLGFEELLALPAIPANNPRRMRYPVTVRTSVDGARWCLRSFGTGFDLVDPIRSAAVGRWYSVGWGLHDGREVAELLLLQAVLPHSEMEGVLDRVNAALSSVRACSSVGLGRHGRELRVCATLDRMPEGRC</sequence>
<evidence type="ECO:0000313" key="2">
    <source>
        <dbReference type="Proteomes" id="UP001589810"/>
    </source>
</evidence>